<feature type="transmembrane region" description="Helical" evidence="2">
    <location>
        <begin position="220"/>
        <end position="246"/>
    </location>
</feature>
<keyword evidence="2" id="KW-0812">Transmembrane</keyword>
<keyword evidence="2" id="KW-0472">Membrane</keyword>
<dbReference type="InterPro" id="IPR023074">
    <property type="entry name" value="HMG_CoA_Rdtase_cat_sf"/>
</dbReference>
<dbReference type="SUPFAM" id="SSF56542">
    <property type="entry name" value="Substrate-binding domain of HMG-CoA reductase"/>
    <property type="match status" value="1"/>
</dbReference>
<dbReference type="Proteomes" id="UP000289738">
    <property type="component" value="Chromosome A09"/>
</dbReference>
<dbReference type="GO" id="GO:0016126">
    <property type="term" value="P:sterol biosynthetic process"/>
    <property type="evidence" value="ECO:0007669"/>
    <property type="project" value="TreeGrafter"/>
</dbReference>
<accession>A0A445BMD8</accession>
<dbReference type="InterPro" id="IPR002202">
    <property type="entry name" value="HMG_CoA_Rdtase"/>
</dbReference>
<keyword evidence="2" id="KW-1133">Transmembrane helix</keyword>
<comment type="caution">
    <text evidence="3">The sequence shown here is derived from an EMBL/GenBank/DDBJ whole genome shotgun (WGS) entry which is preliminary data.</text>
</comment>
<dbReference type="GO" id="GO:0005789">
    <property type="term" value="C:endoplasmic reticulum membrane"/>
    <property type="evidence" value="ECO:0007669"/>
    <property type="project" value="TreeGrafter"/>
</dbReference>
<protein>
    <submittedName>
        <fullName evidence="3">Uncharacterized protein</fullName>
    </submittedName>
</protein>
<dbReference type="GO" id="GO:0005778">
    <property type="term" value="C:peroxisomal membrane"/>
    <property type="evidence" value="ECO:0007669"/>
    <property type="project" value="TreeGrafter"/>
</dbReference>
<evidence type="ECO:0000313" key="4">
    <source>
        <dbReference type="Proteomes" id="UP000289738"/>
    </source>
</evidence>
<name>A0A445BMD8_ARAHY</name>
<dbReference type="InterPro" id="IPR009029">
    <property type="entry name" value="HMG_CoA_Rdtase_sub-bd_dom_sf"/>
</dbReference>
<organism evidence="3 4">
    <name type="scientific">Arachis hypogaea</name>
    <name type="common">Peanut</name>
    <dbReference type="NCBI Taxonomy" id="3818"/>
    <lineage>
        <taxon>Eukaryota</taxon>
        <taxon>Viridiplantae</taxon>
        <taxon>Streptophyta</taxon>
        <taxon>Embryophyta</taxon>
        <taxon>Tracheophyta</taxon>
        <taxon>Spermatophyta</taxon>
        <taxon>Magnoliopsida</taxon>
        <taxon>eudicotyledons</taxon>
        <taxon>Gunneridae</taxon>
        <taxon>Pentapetalae</taxon>
        <taxon>rosids</taxon>
        <taxon>fabids</taxon>
        <taxon>Fabales</taxon>
        <taxon>Fabaceae</taxon>
        <taxon>Papilionoideae</taxon>
        <taxon>50 kb inversion clade</taxon>
        <taxon>dalbergioids sensu lato</taxon>
        <taxon>Dalbergieae</taxon>
        <taxon>Pterocarpus clade</taxon>
        <taxon>Arachis</taxon>
    </lineage>
</organism>
<dbReference type="PANTHER" id="PTHR10572">
    <property type="entry name" value="3-HYDROXY-3-METHYLGLUTARYL-COENZYME A REDUCTASE"/>
    <property type="match status" value="1"/>
</dbReference>
<dbReference type="PROSITE" id="PS50065">
    <property type="entry name" value="HMG_COA_REDUCTASE_4"/>
    <property type="match status" value="1"/>
</dbReference>
<dbReference type="EMBL" id="SDMP01000009">
    <property type="protein sequence ID" value="RYR39849.1"/>
    <property type="molecule type" value="Genomic_DNA"/>
</dbReference>
<dbReference type="PANTHER" id="PTHR10572:SF24">
    <property type="entry name" value="3-HYDROXY-3-METHYLGLUTARYL-COENZYME A REDUCTASE"/>
    <property type="match status" value="1"/>
</dbReference>
<dbReference type="Gene3D" id="3.90.770.10">
    <property type="entry name" value="3-hydroxy-3-methylglutaryl-coenzyme A Reductase, Chain A, domain 2"/>
    <property type="match status" value="1"/>
</dbReference>
<evidence type="ECO:0000256" key="1">
    <source>
        <dbReference type="SAM" id="MobiDB-lite"/>
    </source>
</evidence>
<dbReference type="STRING" id="3818.A0A445BMD8"/>
<feature type="compositionally biased region" description="Acidic residues" evidence="1">
    <location>
        <begin position="72"/>
        <end position="86"/>
    </location>
</feature>
<proteinExistence type="predicted"/>
<feature type="region of interest" description="Disordered" evidence="1">
    <location>
        <begin position="1"/>
        <end position="28"/>
    </location>
</feature>
<dbReference type="Pfam" id="PF00368">
    <property type="entry name" value="HMG-CoA_red"/>
    <property type="match status" value="1"/>
</dbReference>
<dbReference type="GO" id="GO:0015936">
    <property type="term" value="P:coenzyme A metabolic process"/>
    <property type="evidence" value="ECO:0007669"/>
    <property type="project" value="InterPro"/>
</dbReference>
<sequence>MENTFKSLTSEKRGHFNSSVEFRRLDGTEKSDLTEMVLTWLLQRPRSREHFETGHISPWRQKRRPSSRASSDDEAEEEEEEEEEIIKDDARNPDPCPAEIIDYSAVAAISPAPPSQKPQLPLHVPPQIPPLSSDDEELVQQVVSGNRISVGVVGPLLLDGVEHTVPMGTTEGCLVASTNRGSLKTQSTSIPSLSFSTNAMEGRISFLHLLPHNTHFVDSVAFVVVAVIVAEAVAAAAVMVVVAVIAEGLGGEGGEKGKRYCELKGIVVERSLRSKAIALTLKGWDLN</sequence>
<gene>
    <name evidence="3" type="ORF">Ahy_A09g045485</name>
</gene>
<dbReference type="GO" id="GO:0008299">
    <property type="term" value="P:isoprenoid biosynthetic process"/>
    <property type="evidence" value="ECO:0007669"/>
    <property type="project" value="TreeGrafter"/>
</dbReference>
<evidence type="ECO:0000256" key="2">
    <source>
        <dbReference type="SAM" id="Phobius"/>
    </source>
</evidence>
<dbReference type="PRINTS" id="PR00071">
    <property type="entry name" value="HMGCOARDTASE"/>
</dbReference>
<keyword evidence="4" id="KW-1185">Reference proteome</keyword>
<reference evidence="3 4" key="1">
    <citation type="submission" date="2019-01" db="EMBL/GenBank/DDBJ databases">
        <title>Sequencing of cultivated peanut Arachis hypogaea provides insights into genome evolution and oil improvement.</title>
        <authorList>
            <person name="Chen X."/>
        </authorList>
    </citation>
    <scope>NUCLEOTIDE SEQUENCE [LARGE SCALE GENOMIC DNA]</scope>
    <source>
        <strain evidence="4">cv. Fuhuasheng</strain>
        <tissue evidence="3">Leaves</tissue>
    </source>
</reference>
<feature type="region of interest" description="Disordered" evidence="1">
    <location>
        <begin position="51"/>
        <end position="97"/>
    </location>
</feature>
<evidence type="ECO:0000313" key="3">
    <source>
        <dbReference type="EMBL" id="RYR39849.1"/>
    </source>
</evidence>
<dbReference type="GO" id="GO:0004420">
    <property type="term" value="F:hydroxymethylglutaryl-CoA reductase (NADPH) activity"/>
    <property type="evidence" value="ECO:0007669"/>
    <property type="project" value="InterPro"/>
</dbReference>
<dbReference type="AlphaFoldDB" id="A0A445BMD8"/>